<name>A0ABD3PMQ8_9STRA</name>
<keyword evidence="4" id="KW-1185">Reference proteome</keyword>
<evidence type="ECO:0000313" key="3">
    <source>
        <dbReference type="EMBL" id="KAL3789019.1"/>
    </source>
</evidence>
<reference evidence="3 4" key="1">
    <citation type="journal article" date="2020" name="G3 (Bethesda)">
        <title>Improved Reference Genome for Cyclotella cryptica CCMP332, a Model for Cell Wall Morphogenesis, Salinity Adaptation, and Lipid Production in Diatoms (Bacillariophyta).</title>
        <authorList>
            <person name="Roberts W.R."/>
            <person name="Downey K.M."/>
            <person name="Ruck E.C."/>
            <person name="Traller J.C."/>
            <person name="Alverson A.J."/>
        </authorList>
    </citation>
    <scope>NUCLEOTIDE SEQUENCE [LARGE SCALE GENOMIC DNA]</scope>
    <source>
        <strain evidence="3 4">CCMP332</strain>
    </source>
</reference>
<dbReference type="AlphaFoldDB" id="A0ABD3PMQ8"/>
<dbReference type="InterPro" id="IPR051222">
    <property type="entry name" value="PPR/CCM1_RNA-binding"/>
</dbReference>
<feature type="compositionally biased region" description="Basic and acidic residues" evidence="2">
    <location>
        <begin position="180"/>
        <end position="195"/>
    </location>
</feature>
<feature type="region of interest" description="Disordered" evidence="2">
    <location>
        <begin position="173"/>
        <end position="222"/>
    </location>
</feature>
<evidence type="ECO:0000256" key="1">
    <source>
        <dbReference type="ARBA" id="ARBA00022737"/>
    </source>
</evidence>
<protein>
    <submittedName>
        <fullName evidence="3">Uncharacterized protein</fullName>
    </submittedName>
</protein>
<dbReference type="PANTHER" id="PTHR47942:SF63">
    <property type="entry name" value="PENTATRICOPEPTIDE REPEAT-CONTAINING PROTEIN"/>
    <property type="match status" value="1"/>
</dbReference>
<gene>
    <name evidence="3" type="ORF">HJC23_008166</name>
</gene>
<evidence type="ECO:0000256" key="2">
    <source>
        <dbReference type="SAM" id="MobiDB-lite"/>
    </source>
</evidence>
<dbReference type="Proteomes" id="UP001516023">
    <property type="component" value="Unassembled WGS sequence"/>
</dbReference>
<organism evidence="3 4">
    <name type="scientific">Cyclotella cryptica</name>
    <dbReference type="NCBI Taxonomy" id="29204"/>
    <lineage>
        <taxon>Eukaryota</taxon>
        <taxon>Sar</taxon>
        <taxon>Stramenopiles</taxon>
        <taxon>Ochrophyta</taxon>
        <taxon>Bacillariophyta</taxon>
        <taxon>Coscinodiscophyceae</taxon>
        <taxon>Thalassiosirophycidae</taxon>
        <taxon>Stephanodiscales</taxon>
        <taxon>Stephanodiscaceae</taxon>
        <taxon>Cyclotella</taxon>
    </lineage>
</organism>
<dbReference type="PANTHER" id="PTHR47942">
    <property type="entry name" value="TETRATRICOPEPTIDE REPEAT (TPR)-LIKE SUPERFAMILY PROTEIN-RELATED"/>
    <property type="match status" value="1"/>
</dbReference>
<sequence>MSMAAMHSTHVPSSFDRWVDTRSRVIIEADFIFHRRMTSESNANCHAKPWHDPSFMKGCAPETVEAWLISLLKSNRGDKDQDPKNATNMKGENSIFVNNGIDSTAYLRVLEAYAQSKLGGAPQRAEYWIGRLERHYAHVVKSYIAKYGTDYLDDVGLSEVVVVGDEVPQSPFAKFVSSKSDSDENQRLSRHDKSSGDSGTSPTSSEEFSNPRNTRDKDTSAVKNLQPTVSCYNAVIEAWSNDHDAISVVRSRRWLTKLQQHQQQQQQDSISSPFPKHHPLYYTLEPNAQSYDLYLNSCSRGIGRNAKLLRQRAEEAEDILRFRMSSSLASPCVRPTTESFNYVVRAWTRCRTDLRVAEKVMGWVREMEGIQRDVSQWETKQTETRQHLDEETDWAWKRRIAPNTKTYTMAMDAWIIVAGLKAEQWYSEQRSLDNTYKQLGKSRKGTPMENRERFLDRRNASGGDGSVEMENAASILKYIQALEGVGRDGVHATVVGYNTLLSGWAKLANPMRSEVPLKSEAILRDMMESYENGNGNAAPDVLSFNAVIKAWGKTRRPNSASRCEWWLRKMVKGSNTVNEQEEAASIPKPNVQTYNLVMEAWLQLGDPARVQDLLLEMDVSDSVAPNSESFSKVIRAWLQDEINNQQQYGLSGLSCENAWKWLKELLEREKMGHPDLGSAPELFSSILKTAARTKSRGENLLILGQGTFWAMRESRFGINSLAYEWLLEIAIKVLHSPENHERRQLFIESLINQCRKDGLLSAKCVSLLKSLEDGERIAEEEEEGQTFIDFLGDPPFPATWSRNVSDKRSLP</sequence>
<dbReference type="EMBL" id="JABMIG020000147">
    <property type="protein sequence ID" value="KAL3789019.1"/>
    <property type="molecule type" value="Genomic_DNA"/>
</dbReference>
<accession>A0ABD3PMQ8</accession>
<dbReference type="Gene3D" id="1.25.40.10">
    <property type="entry name" value="Tetratricopeptide repeat domain"/>
    <property type="match status" value="2"/>
</dbReference>
<feature type="compositionally biased region" description="Low complexity" evidence="2">
    <location>
        <begin position="196"/>
        <end position="205"/>
    </location>
</feature>
<dbReference type="InterPro" id="IPR011990">
    <property type="entry name" value="TPR-like_helical_dom_sf"/>
</dbReference>
<proteinExistence type="predicted"/>
<evidence type="ECO:0000313" key="4">
    <source>
        <dbReference type="Proteomes" id="UP001516023"/>
    </source>
</evidence>
<keyword evidence="1" id="KW-0677">Repeat</keyword>
<comment type="caution">
    <text evidence="3">The sequence shown here is derived from an EMBL/GenBank/DDBJ whole genome shotgun (WGS) entry which is preliminary data.</text>
</comment>